<keyword evidence="3" id="KW-1185">Reference proteome</keyword>
<evidence type="ECO:0000313" key="3">
    <source>
        <dbReference type="Proteomes" id="UP000006038"/>
    </source>
</evidence>
<evidence type="ECO:0000313" key="2">
    <source>
        <dbReference type="EnsemblPlants" id="OB10G13500.1"/>
    </source>
</evidence>
<evidence type="ECO:0000256" key="1">
    <source>
        <dbReference type="SAM" id="MobiDB-lite"/>
    </source>
</evidence>
<dbReference type="Gramene" id="OB10G13500.1">
    <property type="protein sequence ID" value="OB10G13500.1"/>
    <property type="gene ID" value="OB10G13500"/>
</dbReference>
<dbReference type="AlphaFoldDB" id="J3N1F2"/>
<reference evidence="2" key="1">
    <citation type="journal article" date="2013" name="Nat. Commun.">
        <title>Whole-genome sequencing of Oryza brachyantha reveals mechanisms underlying Oryza genome evolution.</title>
        <authorList>
            <person name="Chen J."/>
            <person name="Huang Q."/>
            <person name="Gao D."/>
            <person name="Wang J."/>
            <person name="Lang Y."/>
            <person name="Liu T."/>
            <person name="Li B."/>
            <person name="Bai Z."/>
            <person name="Luis Goicoechea J."/>
            <person name="Liang C."/>
            <person name="Chen C."/>
            <person name="Zhang W."/>
            <person name="Sun S."/>
            <person name="Liao Y."/>
            <person name="Zhang X."/>
            <person name="Yang L."/>
            <person name="Song C."/>
            <person name="Wang M."/>
            <person name="Shi J."/>
            <person name="Liu G."/>
            <person name="Liu J."/>
            <person name="Zhou H."/>
            <person name="Zhou W."/>
            <person name="Yu Q."/>
            <person name="An N."/>
            <person name="Chen Y."/>
            <person name="Cai Q."/>
            <person name="Wang B."/>
            <person name="Liu B."/>
            <person name="Min J."/>
            <person name="Huang Y."/>
            <person name="Wu H."/>
            <person name="Li Z."/>
            <person name="Zhang Y."/>
            <person name="Yin Y."/>
            <person name="Song W."/>
            <person name="Jiang J."/>
            <person name="Jackson S.A."/>
            <person name="Wing R.A."/>
            <person name="Wang J."/>
            <person name="Chen M."/>
        </authorList>
    </citation>
    <scope>NUCLEOTIDE SEQUENCE [LARGE SCALE GENOMIC DNA]</scope>
    <source>
        <strain evidence="2">cv. IRGC 101232</strain>
    </source>
</reference>
<organism evidence="2">
    <name type="scientific">Oryza brachyantha</name>
    <name type="common">malo sina</name>
    <dbReference type="NCBI Taxonomy" id="4533"/>
    <lineage>
        <taxon>Eukaryota</taxon>
        <taxon>Viridiplantae</taxon>
        <taxon>Streptophyta</taxon>
        <taxon>Embryophyta</taxon>
        <taxon>Tracheophyta</taxon>
        <taxon>Spermatophyta</taxon>
        <taxon>Magnoliopsida</taxon>
        <taxon>Liliopsida</taxon>
        <taxon>Poales</taxon>
        <taxon>Poaceae</taxon>
        <taxon>BOP clade</taxon>
        <taxon>Oryzoideae</taxon>
        <taxon>Oryzeae</taxon>
        <taxon>Oryzinae</taxon>
        <taxon>Oryza</taxon>
    </lineage>
</organism>
<accession>J3N1F2</accession>
<proteinExistence type="predicted"/>
<dbReference type="EnsemblPlants" id="OB10G13500.1">
    <property type="protein sequence ID" value="OB10G13500.1"/>
    <property type="gene ID" value="OB10G13500"/>
</dbReference>
<dbReference type="Proteomes" id="UP000006038">
    <property type="component" value="Chromosome 10"/>
</dbReference>
<dbReference type="PANTHER" id="PTHR47851">
    <property type="entry name" value="OS06G0588700 PROTEIN-RELATED"/>
    <property type="match status" value="1"/>
</dbReference>
<feature type="region of interest" description="Disordered" evidence="1">
    <location>
        <begin position="60"/>
        <end position="109"/>
    </location>
</feature>
<name>J3N1F2_ORYBR</name>
<dbReference type="OMA" id="ANNVEWT"/>
<dbReference type="HOGENOM" id="CLU_128459_0_0_1"/>
<reference evidence="2" key="2">
    <citation type="submission" date="2013-04" db="UniProtKB">
        <authorList>
            <consortium name="EnsemblPlants"/>
        </authorList>
    </citation>
    <scope>IDENTIFICATION</scope>
</reference>
<protein>
    <submittedName>
        <fullName evidence="2">Uncharacterized protein</fullName>
    </submittedName>
</protein>
<dbReference type="PANTHER" id="PTHR47851:SF1">
    <property type="entry name" value="OS06G0588700 PROTEIN"/>
    <property type="match status" value="1"/>
</dbReference>
<sequence>MADPEDELNGANNVEWTYENGRVRLPPDLPGCLKFKLRGLQNKYLLQEIFEDIRNIGNDHWNPARGDLPEKEVNGVGDDDSGDEDFTPPAKRAKRARGKEVEKPKSSGGNWFYEQMTRFVDNQEKTSTTIESFVKR</sequence>
<feature type="compositionally biased region" description="Acidic residues" evidence="1">
    <location>
        <begin position="77"/>
        <end position="86"/>
    </location>
</feature>